<feature type="domain" description="Right handed beta helix" evidence="2">
    <location>
        <begin position="375"/>
        <end position="470"/>
    </location>
</feature>
<evidence type="ECO:0000259" key="2">
    <source>
        <dbReference type="Pfam" id="PF13229"/>
    </source>
</evidence>
<dbReference type="Pfam" id="PF09008">
    <property type="entry name" value="Head_binding"/>
    <property type="match status" value="1"/>
</dbReference>
<dbReference type="AlphaFoldDB" id="A0A379XVC2"/>
<gene>
    <name evidence="3" type="primary">gp9</name>
    <name evidence="3" type="ORF">NCTC12420_03701</name>
</gene>
<dbReference type="RefSeq" id="WP_079777117.1">
    <property type="nucleotide sequence ID" value="NZ_DADWZK010000017.1"/>
</dbReference>
<dbReference type="GO" id="GO:0016798">
    <property type="term" value="F:hydrolase activity, acting on glycosyl bonds"/>
    <property type="evidence" value="ECO:0007669"/>
    <property type="project" value="UniProtKB-KW"/>
</dbReference>
<proteinExistence type="predicted"/>
<dbReference type="EC" id="3.2.1.-" evidence="3"/>
<dbReference type="SUPFAM" id="SSF51126">
    <property type="entry name" value="Pectin lyase-like"/>
    <property type="match status" value="1"/>
</dbReference>
<dbReference type="InterPro" id="IPR036730">
    <property type="entry name" value="P22_tailspike_N_sf"/>
</dbReference>
<keyword evidence="3" id="KW-0378">Hydrolase</keyword>
<protein>
    <submittedName>
        <fullName evidence="3">Gp9 protein</fullName>
        <ecNumber evidence="3">3.2.1.-</ecNumber>
    </submittedName>
</protein>
<evidence type="ECO:0000313" key="4">
    <source>
        <dbReference type="Proteomes" id="UP000254220"/>
    </source>
</evidence>
<keyword evidence="3" id="KW-0326">Glycosidase</keyword>
<dbReference type="InterPro" id="IPR012334">
    <property type="entry name" value="Pectin_lyas_fold"/>
</dbReference>
<evidence type="ECO:0000313" key="3">
    <source>
        <dbReference type="EMBL" id="SUI03880.1"/>
    </source>
</evidence>
<organism evidence="3 4">
    <name type="scientific">Salmonella enterica subsp. indica</name>
    <dbReference type="NCBI Taxonomy" id="59207"/>
    <lineage>
        <taxon>Bacteria</taxon>
        <taxon>Pseudomonadati</taxon>
        <taxon>Pseudomonadota</taxon>
        <taxon>Gammaproteobacteria</taxon>
        <taxon>Enterobacterales</taxon>
        <taxon>Enterobacteriaceae</taxon>
        <taxon>Salmonella</taxon>
    </lineage>
</organism>
<feature type="domain" description="Bacteriophage P22 tailspike N-terminal" evidence="1">
    <location>
        <begin position="4"/>
        <end position="114"/>
    </location>
</feature>
<dbReference type="Gene3D" id="2.170.14.10">
    <property type="entry name" value="Phage P22 tailspike-like, N-terminal domain"/>
    <property type="match status" value="1"/>
</dbReference>
<dbReference type="FunFam" id="2.170.14.10:FF:000001">
    <property type="entry name" value="Tail spike protein"/>
    <property type="match status" value="1"/>
</dbReference>
<dbReference type="InterPro" id="IPR009093">
    <property type="entry name" value="P22_tailspike_N"/>
</dbReference>
<dbReference type="Gene3D" id="2.160.20.10">
    <property type="entry name" value="Single-stranded right-handed beta-helix, Pectin lyase-like"/>
    <property type="match status" value="2"/>
</dbReference>
<dbReference type="Pfam" id="PF13229">
    <property type="entry name" value="Beta_helix"/>
    <property type="match status" value="1"/>
</dbReference>
<dbReference type="InterPro" id="IPR011050">
    <property type="entry name" value="Pectin_lyase_fold/virulence"/>
</dbReference>
<sequence length="588" mass="64595">MTDSINANIVVSMPSQLFTMARSFKAVANGKIYIGKIDTDPVNPENQIQVYMENEDGSHVPVSQPIIINAAGYPVYNGQIAKFVTVQGHSMAVYDAYGTQQFYYPNIIKYDPDQFRHELEGEFASGAFPETVKYKYGLPSVVDGAVFRNVQEKLDDFVFLEDFGGKDDSGITDNSIAFQKAFASGARKIHLKGSGIYGMKTRDIELPAKYEIIGNAKNPEIKYLGSDSTFTMFTLTGSGPAASQWKQGGIFRDVIISSDTVINWMVCRHVQNLEFDRVFFYNAQTVMNNFHYVNFFRCERWGSPFIGRADLNTVEFISEAPKFLMCFSSNSPIDVWDTADLFISECSMFAGDFAVRTRTTLGGMGGTDQFAGYPVIISNSVFDAINGTAFDMESLAYATINGNIISAGILNNASGINIKGARNLTFTGNTITYCGEFGMVLENAEQCSLSNNIFNGNKTGGLSLVNCKEISVIGGSMGTSYIRGGYYVQPLGITDPADNCNGITINGVSFDSDMTTKIYLNTSEERKNRIIACLGVNDTQTTYQNRGSTAQRPTAPVSGQMYYDTTLGLPIWYNTVSSEWKRADGTSV</sequence>
<evidence type="ECO:0000259" key="1">
    <source>
        <dbReference type="Pfam" id="PF09008"/>
    </source>
</evidence>
<dbReference type="NCBIfam" id="TIGR03804">
    <property type="entry name" value="para_beta_helix"/>
    <property type="match status" value="2"/>
</dbReference>
<dbReference type="EMBL" id="UGYB01000001">
    <property type="protein sequence ID" value="SUI03880.1"/>
    <property type="molecule type" value="Genomic_DNA"/>
</dbReference>
<name>A0A379XVC2_SALER</name>
<accession>A0A379XVC2</accession>
<dbReference type="Proteomes" id="UP000254220">
    <property type="component" value="Unassembled WGS sequence"/>
</dbReference>
<dbReference type="InterPro" id="IPR022441">
    <property type="entry name" value="Para_beta_helix_rpt-2"/>
</dbReference>
<reference evidence="3 4" key="1">
    <citation type="submission" date="2018-06" db="EMBL/GenBank/DDBJ databases">
        <authorList>
            <consortium name="Pathogen Informatics"/>
            <person name="Doyle S."/>
        </authorList>
    </citation>
    <scope>NUCLEOTIDE SEQUENCE [LARGE SCALE GENOMIC DNA]</scope>
    <source>
        <strain evidence="3 4">NCTC12420</strain>
    </source>
</reference>
<dbReference type="SUPFAM" id="SSF51327">
    <property type="entry name" value="Head-binding domain of phage P22 tailspike protein"/>
    <property type="match status" value="1"/>
</dbReference>
<dbReference type="InterPro" id="IPR039448">
    <property type="entry name" value="Beta_helix"/>
</dbReference>